<dbReference type="GO" id="GO:0016491">
    <property type="term" value="F:oxidoreductase activity"/>
    <property type="evidence" value="ECO:0007669"/>
    <property type="project" value="UniProtKB-KW"/>
</dbReference>
<evidence type="ECO:0000313" key="7">
    <source>
        <dbReference type="EMBL" id="TCO59525.1"/>
    </source>
</evidence>
<dbReference type="Gene3D" id="3.30.465.10">
    <property type="match status" value="1"/>
</dbReference>
<evidence type="ECO:0000256" key="1">
    <source>
        <dbReference type="ARBA" id="ARBA00001974"/>
    </source>
</evidence>
<proteinExistence type="inferred from homology"/>
<evidence type="ECO:0000256" key="5">
    <source>
        <dbReference type="ARBA" id="ARBA00023002"/>
    </source>
</evidence>
<dbReference type="InterPro" id="IPR036318">
    <property type="entry name" value="FAD-bd_PCMH-like_sf"/>
</dbReference>
<reference evidence="7 8" key="1">
    <citation type="submission" date="2019-03" db="EMBL/GenBank/DDBJ databases">
        <title>Genomic Encyclopedia of Type Strains, Phase IV (KMG-IV): sequencing the most valuable type-strain genomes for metagenomic binning, comparative biology and taxonomic classification.</title>
        <authorList>
            <person name="Goeker M."/>
        </authorList>
    </citation>
    <scope>NUCLEOTIDE SEQUENCE [LARGE SCALE GENOMIC DNA]</scope>
    <source>
        <strain evidence="7 8">DSM 45934</strain>
    </source>
</reference>
<evidence type="ECO:0000256" key="2">
    <source>
        <dbReference type="ARBA" id="ARBA00005466"/>
    </source>
</evidence>
<dbReference type="AlphaFoldDB" id="A0A4R2JZH1"/>
<comment type="similarity">
    <text evidence="2">Belongs to the oxygen-dependent FAD-linked oxidoreductase family.</text>
</comment>
<dbReference type="InterPro" id="IPR006311">
    <property type="entry name" value="TAT_signal"/>
</dbReference>
<dbReference type="PANTHER" id="PTHR42973:SF39">
    <property type="entry name" value="FAD-BINDING PCMH-TYPE DOMAIN-CONTAINING PROTEIN"/>
    <property type="match status" value="1"/>
</dbReference>
<dbReference type="InterPro" id="IPR016166">
    <property type="entry name" value="FAD-bd_PCMH"/>
</dbReference>
<keyword evidence="8" id="KW-1185">Reference proteome</keyword>
<dbReference type="InterPro" id="IPR012951">
    <property type="entry name" value="BBE"/>
</dbReference>
<accession>A0A4R2JZH1</accession>
<comment type="caution">
    <text evidence="7">The sequence shown here is derived from an EMBL/GenBank/DDBJ whole genome shotgun (WGS) entry which is preliminary data.</text>
</comment>
<dbReference type="RefSeq" id="WP_132117490.1">
    <property type="nucleotide sequence ID" value="NZ_SLWS01000004.1"/>
</dbReference>
<dbReference type="Proteomes" id="UP000295680">
    <property type="component" value="Unassembled WGS sequence"/>
</dbReference>
<keyword evidence="3" id="KW-0285">Flavoprotein</keyword>
<dbReference type="EMBL" id="SLWS01000004">
    <property type="protein sequence ID" value="TCO59525.1"/>
    <property type="molecule type" value="Genomic_DNA"/>
</dbReference>
<protein>
    <submittedName>
        <fullName evidence="7">Aclacinomycin oxidase</fullName>
    </submittedName>
</protein>
<comment type="cofactor">
    <cofactor evidence="1">
        <name>FAD</name>
        <dbReference type="ChEBI" id="CHEBI:57692"/>
    </cofactor>
</comment>
<dbReference type="SUPFAM" id="SSF56176">
    <property type="entry name" value="FAD-binding/transporter-associated domain-like"/>
    <property type="match status" value="1"/>
</dbReference>
<dbReference type="OrthoDB" id="5169292at2"/>
<dbReference type="Pfam" id="PF08031">
    <property type="entry name" value="BBE"/>
    <property type="match status" value="1"/>
</dbReference>
<evidence type="ECO:0000256" key="4">
    <source>
        <dbReference type="ARBA" id="ARBA00022827"/>
    </source>
</evidence>
<dbReference type="Gene3D" id="3.40.462.20">
    <property type="match status" value="1"/>
</dbReference>
<name>A0A4R2JZH1_9PSEU</name>
<organism evidence="7 8">
    <name type="scientific">Actinocrispum wychmicini</name>
    <dbReference type="NCBI Taxonomy" id="1213861"/>
    <lineage>
        <taxon>Bacteria</taxon>
        <taxon>Bacillati</taxon>
        <taxon>Actinomycetota</taxon>
        <taxon>Actinomycetes</taxon>
        <taxon>Pseudonocardiales</taxon>
        <taxon>Pseudonocardiaceae</taxon>
        <taxon>Actinocrispum</taxon>
    </lineage>
</organism>
<dbReference type="InterPro" id="IPR016169">
    <property type="entry name" value="FAD-bd_PCMH_sub2"/>
</dbReference>
<sequence length="531" mass="57295">MSERDRRTILRSTALAVAGLAVGPVLVPESAVADESGNSCPAPLGPTTVLPGDTRYEDLAKRGHKRYTVAPDYFRVVGSTAQVVQAVQDAVAAGKRVAVRGGAHCLENFVDDPAVKVVIDLSGMTGVYFDPAMNAFAIEGGALLIEVYRRLFLGWGVTVPAGWCPSVGVGGHISGGGYGVLSRAFGLVVDHLYAVEVVVVDSFGKARAVVATRDPNDPNYDLWWAHTGGGGGNFGVVTKYWMRSPGAAGDPSTLLPKPPGRMLDFSAEWPWAGMDQAKFARLMRNQGEWCERNTAPGTPTAPLYGELIFYRPSFGKQGLIGQVYGPNADKLLDDYLAALSEGVGPAQNVVRNWGPWFATAQAGPDQSKPFRFKVKSAYLRNRFTDEQAATIYQQLTADHPGDLLIGSVGLATYGGQINAVPAAATATATRDAIIKLTYVAAWQDPTQDALHDEWIRQLYRAVYATTGGVPDPRDGAYISYPDRDLADPAQNTSGVPWSTLYYKGNYPRLQRIKSRYDPRDVFRHALAVRPA</sequence>
<dbReference type="InterPro" id="IPR050416">
    <property type="entry name" value="FAD-linked_Oxidoreductase"/>
</dbReference>
<keyword evidence="4" id="KW-0274">FAD</keyword>
<dbReference type="Pfam" id="PF01565">
    <property type="entry name" value="FAD_binding_4"/>
    <property type="match status" value="1"/>
</dbReference>
<keyword evidence="5" id="KW-0560">Oxidoreductase</keyword>
<feature type="domain" description="FAD-binding PCMH-type" evidence="6">
    <location>
        <begin position="66"/>
        <end position="247"/>
    </location>
</feature>
<gene>
    <name evidence="7" type="ORF">EV192_104367</name>
</gene>
<evidence type="ECO:0000256" key="3">
    <source>
        <dbReference type="ARBA" id="ARBA00022630"/>
    </source>
</evidence>
<dbReference type="PROSITE" id="PS51318">
    <property type="entry name" value="TAT"/>
    <property type="match status" value="1"/>
</dbReference>
<evidence type="ECO:0000259" key="6">
    <source>
        <dbReference type="PROSITE" id="PS51387"/>
    </source>
</evidence>
<dbReference type="InterPro" id="IPR006094">
    <property type="entry name" value="Oxid_FAD_bind_N"/>
</dbReference>
<dbReference type="PROSITE" id="PS51387">
    <property type="entry name" value="FAD_PCMH"/>
    <property type="match status" value="1"/>
</dbReference>
<dbReference type="PANTHER" id="PTHR42973">
    <property type="entry name" value="BINDING OXIDOREDUCTASE, PUTATIVE (AFU_ORTHOLOGUE AFUA_1G17690)-RELATED"/>
    <property type="match status" value="1"/>
</dbReference>
<evidence type="ECO:0000313" key="8">
    <source>
        <dbReference type="Proteomes" id="UP000295680"/>
    </source>
</evidence>
<dbReference type="GO" id="GO:0071949">
    <property type="term" value="F:FAD binding"/>
    <property type="evidence" value="ECO:0007669"/>
    <property type="project" value="InterPro"/>
</dbReference>